<evidence type="ECO:0000313" key="2">
    <source>
        <dbReference type="EMBL" id="CAI5716518.1"/>
    </source>
</evidence>
<proteinExistence type="predicted"/>
<keyword evidence="3" id="KW-1185">Reference proteome</keyword>
<comment type="caution">
    <text evidence="2">The sequence shown here is derived from an EMBL/GenBank/DDBJ whole genome shotgun (WGS) entry which is preliminary data.</text>
</comment>
<feature type="region of interest" description="Disordered" evidence="1">
    <location>
        <begin position="1"/>
        <end position="30"/>
    </location>
</feature>
<dbReference type="EMBL" id="CANTFM010000253">
    <property type="protein sequence ID" value="CAI5716518.1"/>
    <property type="molecule type" value="Genomic_DNA"/>
</dbReference>
<protein>
    <submittedName>
        <fullName evidence="2">Uncharacterized protein</fullName>
    </submittedName>
</protein>
<gene>
    <name evidence="2" type="ORF">PDE001_LOCUS1517</name>
</gene>
<sequence>MVPGGANLRGDLKRGQVHLHSQDADDMDVEQRESAVKKQFVVALSGTIGFKRFVVGVGSGVIGVLGGIGSERSDSTDTTEHQDDSDTDAERESNGSACGRIADLLKMLSSGGSRILYMNV</sequence>
<dbReference type="AlphaFoldDB" id="A0AAV0T946"/>
<reference evidence="2" key="1">
    <citation type="submission" date="2022-12" db="EMBL/GenBank/DDBJ databases">
        <authorList>
            <person name="Webb A."/>
        </authorList>
    </citation>
    <scope>NUCLEOTIDE SEQUENCE</scope>
    <source>
        <strain evidence="2">Pd1</strain>
    </source>
</reference>
<organism evidence="2 3">
    <name type="scientific">Peronospora destructor</name>
    <dbReference type="NCBI Taxonomy" id="86335"/>
    <lineage>
        <taxon>Eukaryota</taxon>
        <taxon>Sar</taxon>
        <taxon>Stramenopiles</taxon>
        <taxon>Oomycota</taxon>
        <taxon>Peronosporomycetes</taxon>
        <taxon>Peronosporales</taxon>
        <taxon>Peronosporaceae</taxon>
        <taxon>Peronospora</taxon>
    </lineage>
</organism>
<name>A0AAV0T946_9STRA</name>
<dbReference type="Proteomes" id="UP001162029">
    <property type="component" value="Unassembled WGS sequence"/>
</dbReference>
<accession>A0AAV0T946</accession>
<evidence type="ECO:0000256" key="1">
    <source>
        <dbReference type="SAM" id="MobiDB-lite"/>
    </source>
</evidence>
<feature type="compositionally biased region" description="Basic and acidic residues" evidence="1">
    <location>
        <begin position="71"/>
        <end position="93"/>
    </location>
</feature>
<evidence type="ECO:0000313" key="3">
    <source>
        <dbReference type="Proteomes" id="UP001162029"/>
    </source>
</evidence>
<feature type="region of interest" description="Disordered" evidence="1">
    <location>
        <begin position="67"/>
        <end position="95"/>
    </location>
</feature>